<reference evidence="2" key="1">
    <citation type="submission" date="2016-11" db="EMBL/GenBank/DDBJ databases">
        <authorList>
            <person name="Varghese N."/>
            <person name="Submissions S."/>
        </authorList>
    </citation>
    <scope>NUCLEOTIDE SEQUENCE [LARGE SCALE GENOMIC DNA]</scope>
    <source>
        <strain evidence="2">DSM 15807</strain>
    </source>
</reference>
<dbReference type="RefSeq" id="WP_073071984.1">
    <property type="nucleotide sequence ID" value="NZ_FQXN01000002.1"/>
</dbReference>
<dbReference type="EMBL" id="FQXN01000002">
    <property type="protein sequence ID" value="SHH28935.1"/>
    <property type="molecule type" value="Genomic_DNA"/>
</dbReference>
<dbReference type="Proteomes" id="UP000242592">
    <property type="component" value="Unassembled WGS sequence"/>
</dbReference>
<name>A0A1M5RRN3_9BACT</name>
<evidence type="ECO:0000313" key="1">
    <source>
        <dbReference type="EMBL" id="SHH28935.1"/>
    </source>
</evidence>
<dbReference type="AlphaFoldDB" id="A0A1M5RRN3"/>
<evidence type="ECO:0000313" key="2">
    <source>
        <dbReference type="Proteomes" id="UP000242592"/>
    </source>
</evidence>
<accession>A0A1M5RRN3</accession>
<organism evidence="1 2">
    <name type="scientific">Thermosipho atlanticus DSM 15807</name>
    <dbReference type="NCBI Taxonomy" id="1123380"/>
    <lineage>
        <taxon>Bacteria</taxon>
        <taxon>Thermotogati</taxon>
        <taxon>Thermotogota</taxon>
        <taxon>Thermotogae</taxon>
        <taxon>Thermotogales</taxon>
        <taxon>Fervidobacteriaceae</taxon>
        <taxon>Thermosipho</taxon>
    </lineage>
</organism>
<dbReference type="STRING" id="1123380.SAMN02745199_0581"/>
<keyword evidence="2" id="KW-1185">Reference proteome</keyword>
<gene>
    <name evidence="1" type="ORF">SAMN02745199_0581</name>
</gene>
<dbReference type="OrthoDB" id="47743at2"/>
<protein>
    <submittedName>
        <fullName evidence="1">Uncharacterized protein</fullName>
    </submittedName>
</protein>
<proteinExistence type="predicted"/>
<sequence>MKRGLVNISMALILLLFSSFVALIISPLMKEAIEIEQRTFESIENTYSKILFLSTANMWKKFLTDNAAFWDDIQSSDGNATYTELNFNSYLKYRFSTEKNISYLVTSTTTSYIFVSKYISTIADIKRDGSELPYKTTFEFGWPGL</sequence>